<dbReference type="Proteomes" id="UP000468735">
    <property type="component" value="Unassembled WGS sequence"/>
</dbReference>
<comment type="caution">
    <text evidence="2">The sequence shown here is derived from an EMBL/GenBank/DDBJ whole genome shotgun (WGS) entry which is preliminary data.</text>
</comment>
<reference evidence="2 3" key="1">
    <citation type="submission" date="2019-09" db="EMBL/GenBank/DDBJ databases">
        <title>Actinomadura physcomitrii sp. nov., a novel actinomycete isolated from moss [Physcomitrium sphaericum (Ludw) Fuernr].</title>
        <authorList>
            <person name="Zhuang X."/>
            <person name="Liu C."/>
        </authorList>
    </citation>
    <scope>NUCLEOTIDE SEQUENCE [LARGE SCALE GENOMIC DNA]</scope>
    <source>
        <strain evidence="2 3">HMC1</strain>
    </source>
</reference>
<keyword evidence="3" id="KW-1185">Reference proteome</keyword>
<evidence type="ECO:0000313" key="3">
    <source>
        <dbReference type="Proteomes" id="UP000468735"/>
    </source>
</evidence>
<feature type="compositionally biased region" description="Basic and acidic residues" evidence="1">
    <location>
        <begin position="53"/>
        <end position="64"/>
    </location>
</feature>
<name>A0A6H9YMR8_9ACTN</name>
<protein>
    <submittedName>
        <fullName evidence="2">Uncharacterized protein</fullName>
    </submittedName>
</protein>
<organism evidence="2 3">
    <name type="scientific">Actinomadura rudentiformis</name>
    <dbReference type="NCBI Taxonomy" id="359158"/>
    <lineage>
        <taxon>Bacteria</taxon>
        <taxon>Bacillati</taxon>
        <taxon>Actinomycetota</taxon>
        <taxon>Actinomycetes</taxon>
        <taxon>Streptosporangiales</taxon>
        <taxon>Thermomonosporaceae</taxon>
        <taxon>Actinomadura</taxon>
    </lineage>
</organism>
<dbReference type="RefSeq" id="WP_151561985.1">
    <property type="nucleotide sequence ID" value="NZ_WBMT01000009.1"/>
</dbReference>
<accession>A0A6H9YMR8</accession>
<sequence>MTLIARVQRWRIQRRLLAAPGLTPGAEAAATRRLIADLRAGVGGATPAPAGDTHTHMSEGRHRP</sequence>
<evidence type="ECO:0000256" key="1">
    <source>
        <dbReference type="SAM" id="MobiDB-lite"/>
    </source>
</evidence>
<proteinExistence type="predicted"/>
<dbReference type="AlphaFoldDB" id="A0A6H9YMR8"/>
<gene>
    <name evidence="2" type="ORF">F8566_19970</name>
</gene>
<evidence type="ECO:0000313" key="2">
    <source>
        <dbReference type="EMBL" id="KAB2347292.1"/>
    </source>
</evidence>
<dbReference type="EMBL" id="WBMT01000009">
    <property type="protein sequence ID" value="KAB2347292.1"/>
    <property type="molecule type" value="Genomic_DNA"/>
</dbReference>
<feature type="region of interest" description="Disordered" evidence="1">
    <location>
        <begin position="42"/>
        <end position="64"/>
    </location>
</feature>